<feature type="chain" id="PRO_5040235029" description="Metallo-beta-lactamase domain-containing protein" evidence="1">
    <location>
        <begin position="16"/>
        <end position="575"/>
    </location>
</feature>
<organism evidence="2 3">
    <name type="scientific">Plectosphaerella plurivora</name>
    <dbReference type="NCBI Taxonomy" id="936078"/>
    <lineage>
        <taxon>Eukaryota</taxon>
        <taxon>Fungi</taxon>
        <taxon>Dikarya</taxon>
        <taxon>Ascomycota</taxon>
        <taxon>Pezizomycotina</taxon>
        <taxon>Sordariomycetes</taxon>
        <taxon>Hypocreomycetidae</taxon>
        <taxon>Glomerellales</taxon>
        <taxon>Plectosphaerellaceae</taxon>
        <taxon>Plectosphaerella</taxon>
    </lineage>
</organism>
<sequence>MRWFYGLALASLTNAHECCTAKRDNGDSASTSAAAQSLIDRGVLALGGLENMANITTMTYNPHGSSSLARAHSSRSIYRSKSMLETFGLVGVDIAFSSAGSQNISFSFEDSFVKQRIDRSHQLGSYWSFARPTLPAMDFSVVVHGGDEGFASVVRGSTVVFAPGAPPSGFTDGFLASYLIREANRMSPLLLLEIMSNNKSSVRQEMIGSHTSLPAGKMLILLQIYDDRLGLSVIFDPLTDLPYIIRSHEGHGILGNSTLNLVLQNYTTVSGVKFPTRFKSVYNDHMVIMEYTVRDILLNTVANATFDAPGDRKLENSPATSSLYTSTEVGEYYESALWLGRYRGTFEQIRAFNPSPDLPGLWVLVFQDYDNYRQIVYEFKNHVIVMDCPPHQSLLVTRWVKEKLRKRIKYIWPSHHHHDHTWGITDYVQAGAKVLTLDFAREYYGAAPQNKFVTYSTKRPFQTQEGNMQLSFVHMERSVHASGYSYAFATTKCPTANSTVVLFDADDYNPIVGLASGEHFELTQALHAMAQDGVPKNAIWQPAHGEAVPLHTLATAVGYTYPELTTLDFKYLQKC</sequence>
<feature type="signal peptide" evidence="1">
    <location>
        <begin position="1"/>
        <end position="15"/>
    </location>
</feature>
<gene>
    <name evidence="2" type="ORF">F5X68DRAFT_127835</name>
</gene>
<evidence type="ECO:0008006" key="4">
    <source>
        <dbReference type="Google" id="ProtNLM"/>
    </source>
</evidence>
<dbReference type="EMBL" id="JAGSXJ010000002">
    <property type="protein sequence ID" value="KAH6695549.1"/>
    <property type="molecule type" value="Genomic_DNA"/>
</dbReference>
<keyword evidence="3" id="KW-1185">Reference proteome</keyword>
<comment type="caution">
    <text evidence="2">The sequence shown here is derived from an EMBL/GenBank/DDBJ whole genome shotgun (WGS) entry which is preliminary data.</text>
</comment>
<dbReference type="Gene3D" id="3.60.15.10">
    <property type="entry name" value="Ribonuclease Z/Hydroxyacylglutathione hydrolase-like"/>
    <property type="match status" value="1"/>
</dbReference>
<name>A0A9P8VJ91_9PEZI</name>
<keyword evidence="1" id="KW-0732">Signal</keyword>
<dbReference type="AlphaFoldDB" id="A0A9P8VJ91"/>
<proteinExistence type="predicted"/>
<reference evidence="2" key="1">
    <citation type="journal article" date="2021" name="Nat. Commun.">
        <title>Genetic determinants of endophytism in the Arabidopsis root mycobiome.</title>
        <authorList>
            <person name="Mesny F."/>
            <person name="Miyauchi S."/>
            <person name="Thiergart T."/>
            <person name="Pickel B."/>
            <person name="Atanasova L."/>
            <person name="Karlsson M."/>
            <person name="Huettel B."/>
            <person name="Barry K.W."/>
            <person name="Haridas S."/>
            <person name="Chen C."/>
            <person name="Bauer D."/>
            <person name="Andreopoulos W."/>
            <person name="Pangilinan J."/>
            <person name="LaButti K."/>
            <person name="Riley R."/>
            <person name="Lipzen A."/>
            <person name="Clum A."/>
            <person name="Drula E."/>
            <person name="Henrissat B."/>
            <person name="Kohler A."/>
            <person name="Grigoriev I.V."/>
            <person name="Martin F.M."/>
            <person name="Hacquard S."/>
        </authorList>
    </citation>
    <scope>NUCLEOTIDE SEQUENCE</scope>
    <source>
        <strain evidence="2">MPI-SDFR-AT-0117</strain>
    </source>
</reference>
<dbReference type="SUPFAM" id="SSF56281">
    <property type="entry name" value="Metallo-hydrolase/oxidoreductase"/>
    <property type="match status" value="1"/>
</dbReference>
<accession>A0A9P8VJ91</accession>
<evidence type="ECO:0000313" key="3">
    <source>
        <dbReference type="Proteomes" id="UP000770015"/>
    </source>
</evidence>
<dbReference type="InterPro" id="IPR036866">
    <property type="entry name" value="RibonucZ/Hydroxyglut_hydro"/>
</dbReference>
<dbReference type="OrthoDB" id="3481168at2759"/>
<dbReference type="Proteomes" id="UP000770015">
    <property type="component" value="Unassembled WGS sequence"/>
</dbReference>
<evidence type="ECO:0000256" key="1">
    <source>
        <dbReference type="SAM" id="SignalP"/>
    </source>
</evidence>
<protein>
    <recommendedName>
        <fullName evidence="4">Metallo-beta-lactamase domain-containing protein</fullName>
    </recommendedName>
</protein>
<evidence type="ECO:0000313" key="2">
    <source>
        <dbReference type="EMBL" id="KAH6695549.1"/>
    </source>
</evidence>